<comment type="caution">
    <text evidence="3">The sequence shown here is derived from an EMBL/GenBank/DDBJ whole genome shotgun (WGS) entry which is preliminary data.</text>
</comment>
<dbReference type="PANTHER" id="PTHR22959">
    <property type="entry name" value="PYM PROTEIN"/>
    <property type="match status" value="1"/>
</dbReference>
<gene>
    <name evidence="3" type="ORF">PM001_LOCUS25898</name>
</gene>
<feature type="region of interest" description="Disordered" evidence="1">
    <location>
        <begin position="92"/>
        <end position="137"/>
    </location>
</feature>
<dbReference type="Pfam" id="PF09282">
    <property type="entry name" value="Mago-bind"/>
    <property type="match status" value="1"/>
</dbReference>
<feature type="domain" description="WIBG Mago-binding" evidence="2">
    <location>
        <begin position="20"/>
        <end position="46"/>
    </location>
</feature>
<feature type="compositionally biased region" description="Basic and acidic residues" evidence="1">
    <location>
        <begin position="92"/>
        <end position="118"/>
    </location>
</feature>
<dbReference type="GO" id="GO:0035145">
    <property type="term" value="C:exon-exon junction complex"/>
    <property type="evidence" value="ECO:0007669"/>
    <property type="project" value="TreeGrafter"/>
</dbReference>
<dbReference type="InterPro" id="IPR015362">
    <property type="entry name" value="WIBG_mago-bd"/>
</dbReference>
<protein>
    <recommendedName>
        <fullName evidence="2">WIBG Mago-binding domain-containing protein</fullName>
    </recommendedName>
</protein>
<dbReference type="InterPro" id="IPR039333">
    <property type="entry name" value="PYM1"/>
</dbReference>
<evidence type="ECO:0000313" key="3">
    <source>
        <dbReference type="EMBL" id="CAK7940748.1"/>
    </source>
</evidence>
<dbReference type="SMART" id="SM01273">
    <property type="entry name" value="Mago-bind"/>
    <property type="match status" value="1"/>
</dbReference>
<dbReference type="EMBL" id="CAKLBY020000259">
    <property type="protein sequence ID" value="CAK7940748.1"/>
    <property type="molecule type" value="Genomic_DNA"/>
</dbReference>
<dbReference type="AlphaFoldDB" id="A0AAV1V4T7"/>
<dbReference type="GO" id="GO:0005737">
    <property type="term" value="C:cytoplasm"/>
    <property type="evidence" value="ECO:0007669"/>
    <property type="project" value="TreeGrafter"/>
</dbReference>
<evidence type="ECO:0000259" key="2">
    <source>
        <dbReference type="SMART" id="SM01273"/>
    </source>
</evidence>
<sequence length="208" mass="23017">MNVADANELLPTGAIRSADGEVVVPASRRADGSLRKPIRIRKGYVPQEEVPKYKPVGQRRREQEAKAAVDATVDELSMDTLSLMEKREEAVVLRPRSSDKRLYKERGQSQEQLTKEKGGVTPPVETSGPSAGDDHQQLKRQLTRINQQLKEIAKLEGAERGALSRQEKQKVEKKVQLQQQSKEISAELNGATVTTSTTGPRPKISISL</sequence>
<dbReference type="Proteomes" id="UP001162060">
    <property type="component" value="Unassembled WGS sequence"/>
</dbReference>
<organism evidence="3 4">
    <name type="scientific">Peronospora matthiolae</name>
    <dbReference type="NCBI Taxonomy" id="2874970"/>
    <lineage>
        <taxon>Eukaryota</taxon>
        <taxon>Sar</taxon>
        <taxon>Stramenopiles</taxon>
        <taxon>Oomycota</taxon>
        <taxon>Peronosporomycetes</taxon>
        <taxon>Peronosporales</taxon>
        <taxon>Peronosporaceae</taxon>
        <taxon>Peronospora</taxon>
    </lineage>
</organism>
<dbReference type="GO" id="GO:1903259">
    <property type="term" value="P:exon-exon junction complex disassembly"/>
    <property type="evidence" value="ECO:0007669"/>
    <property type="project" value="InterPro"/>
</dbReference>
<name>A0AAV1V4T7_9STRA</name>
<proteinExistence type="predicted"/>
<dbReference type="GO" id="GO:0003723">
    <property type="term" value="F:RNA binding"/>
    <property type="evidence" value="ECO:0007669"/>
    <property type="project" value="TreeGrafter"/>
</dbReference>
<accession>A0AAV1V4T7</accession>
<dbReference type="InterPro" id="IPR036348">
    <property type="entry name" value="WIBG_N_sf"/>
</dbReference>
<feature type="region of interest" description="Disordered" evidence="1">
    <location>
        <begin position="185"/>
        <end position="208"/>
    </location>
</feature>
<evidence type="ECO:0000256" key="1">
    <source>
        <dbReference type="SAM" id="MobiDB-lite"/>
    </source>
</evidence>
<reference evidence="3" key="1">
    <citation type="submission" date="2024-01" db="EMBL/GenBank/DDBJ databases">
        <authorList>
            <person name="Webb A."/>
        </authorList>
    </citation>
    <scope>NUCLEOTIDE SEQUENCE</scope>
    <source>
        <strain evidence="3">Pm1</strain>
    </source>
</reference>
<dbReference type="PANTHER" id="PTHR22959:SF0">
    <property type="entry name" value="PARTNER OF Y14 AND MAGO"/>
    <property type="match status" value="1"/>
</dbReference>
<evidence type="ECO:0000313" key="4">
    <source>
        <dbReference type="Proteomes" id="UP001162060"/>
    </source>
</evidence>
<dbReference type="SUPFAM" id="SSF101931">
    <property type="entry name" value="Pym (Within the bgcn gene intron protein, WIBG), N-terminal domain"/>
    <property type="match status" value="1"/>
</dbReference>